<evidence type="ECO:0000256" key="4">
    <source>
        <dbReference type="ARBA" id="ARBA00022840"/>
    </source>
</evidence>
<accession>A0A0B7IDW7</accession>
<evidence type="ECO:0000256" key="2">
    <source>
        <dbReference type="ARBA" id="ARBA00022695"/>
    </source>
</evidence>
<keyword evidence="4" id="KW-0067">ATP-binding</keyword>
<dbReference type="CDD" id="cd11586">
    <property type="entry name" value="VbhA_like"/>
    <property type="match status" value="1"/>
</dbReference>
<dbReference type="GO" id="GO:0070733">
    <property type="term" value="F:AMPylase activity"/>
    <property type="evidence" value="ECO:0007669"/>
    <property type="project" value="UniProtKB-EC"/>
</dbReference>
<keyword evidence="1" id="KW-0808">Transferase</keyword>
<evidence type="ECO:0000313" key="9">
    <source>
        <dbReference type="Proteomes" id="UP000039370"/>
    </source>
</evidence>
<name>A0A0B7IDW7_9FLAO</name>
<dbReference type="GO" id="GO:0005524">
    <property type="term" value="F:ATP binding"/>
    <property type="evidence" value="ECO:0007669"/>
    <property type="project" value="UniProtKB-KW"/>
</dbReference>
<keyword evidence="3" id="KW-0547">Nucleotide-binding</keyword>
<dbReference type="InterPro" id="IPR033788">
    <property type="entry name" value="VbhA-like"/>
</dbReference>
<keyword evidence="2" id="KW-0548">Nucleotidyltransferase</keyword>
<reference evidence="9" key="1">
    <citation type="submission" date="2015-01" db="EMBL/GenBank/DDBJ databases">
        <authorList>
            <person name="MANFREDI Pablo"/>
        </authorList>
    </citation>
    <scope>NUCLEOTIDE SEQUENCE [LARGE SCALE GENOMIC DNA]</scope>
    <source>
        <strain evidence="9">Cc11</strain>
    </source>
</reference>
<proteinExistence type="predicted"/>
<dbReference type="PANTHER" id="PTHR39560">
    <property type="entry name" value="PROTEIN ADENYLYLTRANSFERASE FIC-RELATED"/>
    <property type="match status" value="1"/>
</dbReference>
<evidence type="ECO:0000256" key="7">
    <source>
        <dbReference type="ARBA" id="ARBA00048696"/>
    </source>
</evidence>
<sequence>MDIFEEYLQQGEPNKREKVNAWNTAIGLQEVDGIKPSDYLIQTAKQNIEGNISIEEAKQQINNYYQQQNSKNEENRTEEADKVSVRIAEILGENTFSFSPIEYMSIHRRLFEGILSTRGKNPYLQHYQSRMGVKWRNRDLCKCRKFKTNFGL</sequence>
<organism evidence="8 9">
    <name type="scientific">Capnocytophaga canimorsus</name>
    <dbReference type="NCBI Taxonomy" id="28188"/>
    <lineage>
        <taxon>Bacteria</taxon>
        <taxon>Pseudomonadati</taxon>
        <taxon>Bacteroidota</taxon>
        <taxon>Flavobacteriia</taxon>
        <taxon>Flavobacteriales</taxon>
        <taxon>Flavobacteriaceae</taxon>
        <taxon>Capnocytophaga</taxon>
    </lineage>
</organism>
<dbReference type="EMBL" id="CDOK01000119">
    <property type="protein sequence ID" value="CEN49960.1"/>
    <property type="molecule type" value="Genomic_DNA"/>
</dbReference>
<dbReference type="EC" id="2.7.7.108" evidence="5"/>
<evidence type="ECO:0000256" key="6">
    <source>
        <dbReference type="ARBA" id="ARBA00047939"/>
    </source>
</evidence>
<evidence type="ECO:0000313" key="8">
    <source>
        <dbReference type="EMBL" id="CEN49960.1"/>
    </source>
</evidence>
<dbReference type="PANTHER" id="PTHR39560:SF1">
    <property type="entry name" value="PROTEIN ADENYLYLTRANSFERASE FIC-RELATED"/>
    <property type="match status" value="1"/>
</dbReference>
<protein>
    <recommendedName>
        <fullName evidence="5">protein adenylyltransferase</fullName>
        <ecNumber evidence="5">2.7.7.108</ecNumber>
    </recommendedName>
</protein>
<evidence type="ECO:0000256" key="5">
    <source>
        <dbReference type="ARBA" id="ARBA00034531"/>
    </source>
</evidence>
<evidence type="ECO:0000256" key="1">
    <source>
        <dbReference type="ARBA" id="ARBA00022679"/>
    </source>
</evidence>
<dbReference type="AlphaFoldDB" id="A0A0B7IDW7"/>
<comment type="catalytic activity">
    <reaction evidence="6">
        <text>L-threonyl-[protein] + ATP = 3-O-(5'-adenylyl)-L-threonyl-[protein] + diphosphate</text>
        <dbReference type="Rhea" id="RHEA:54292"/>
        <dbReference type="Rhea" id="RHEA-COMP:11060"/>
        <dbReference type="Rhea" id="RHEA-COMP:13847"/>
        <dbReference type="ChEBI" id="CHEBI:30013"/>
        <dbReference type="ChEBI" id="CHEBI:30616"/>
        <dbReference type="ChEBI" id="CHEBI:33019"/>
        <dbReference type="ChEBI" id="CHEBI:138113"/>
        <dbReference type="EC" id="2.7.7.108"/>
    </reaction>
</comment>
<comment type="catalytic activity">
    <reaction evidence="7">
        <text>L-tyrosyl-[protein] + ATP = O-(5'-adenylyl)-L-tyrosyl-[protein] + diphosphate</text>
        <dbReference type="Rhea" id="RHEA:54288"/>
        <dbReference type="Rhea" id="RHEA-COMP:10136"/>
        <dbReference type="Rhea" id="RHEA-COMP:13846"/>
        <dbReference type="ChEBI" id="CHEBI:30616"/>
        <dbReference type="ChEBI" id="CHEBI:33019"/>
        <dbReference type="ChEBI" id="CHEBI:46858"/>
        <dbReference type="ChEBI" id="CHEBI:83624"/>
        <dbReference type="EC" id="2.7.7.108"/>
    </reaction>
</comment>
<gene>
    <name evidence="8" type="ORF">CCAN11_2050002</name>
</gene>
<evidence type="ECO:0000256" key="3">
    <source>
        <dbReference type="ARBA" id="ARBA00022741"/>
    </source>
</evidence>
<dbReference type="Proteomes" id="UP000039370">
    <property type="component" value="Unassembled WGS sequence"/>
</dbReference>
<dbReference type="GO" id="GO:0051302">
    <property type="term" value="P:regulation of cell division"/>
    <property type="evidence" value="ECO:0007669"/>
    <property type="project" value="TreeGrafter"/>
</dbReference>